<keyword evidence="1 4" id="KW-0349">Heme</keyword>
<evidence type="ECO:0000259" key="5">
    <source>
        <dbReference type="PROSITE" id="PS51007"/>
    </source>
</evidence>
<comment type="caution">
    <text evidence="6">The sequence shown here is derived from an EMBL/GenBank/DDBJ whole genome shotgun (WGS) entry which is preliminary data.</text>
</comment>
<dbReference type="GO" id="GO:0009055">
    <property type="term" value="F:electron transfer activity"/>
    <property type="evidence" value="ECO:0007669"/>
    <property type="project" value="InterPro"/>
</dbReference>
<reference evidence="6 7" key="1">
    <citation type="submission" date="2019-09" db="EMBL/GenBank/DDBJ databases">
        <title>Genome sequence of Adhaeribacter sp. M2.</title>
        <authorList>
            <person name="Srinivasan S."/>
        </authorList>
    </citation>
    <scope>NUCLEOTIDE SEQUENCE [LARGE SCALE GENOMIC DNA]</scope>
    <source>
        <strain evidence="6 7">M2</strain>
    </source>
</reference>
<dbReference type="PROSITE" id="PS51007">
    <property type="entry name" value="CYTC"/>
    <property type="match status" value="1"/>
</dbReference>
<dbReference type="InterPro" id="IPR009056">
    <property type="entry name" value="Cyt_c-like_dom"/>
</dbReference>
<name>A0A5N1IJ50_9BACT</name>
<feature type="domain" description="Cytochrome c" evidence="5">
    <location>
        <begin position="85"/>
        <end position="175"/>
    </location>
</feature>
<dbReference type="GO" id="GO:0020037">
    <property type="term" value="F:heme binding"/>
    <property type="evidence" value="ECO:0007669"/>
    <property type="project" value="InterPro"/>
</dbReference>
<dbReference type="InterPro" id="IPR036909">
    <property type="entry name" value="Cyt_c-like_dom_sf"/>
</dbReference>
<protein>
    <submittedName>
        <fullName evidence="6">Cytochrome c</fullName>
    </submittedName>
</protein>
<dbReference type="Pfam" id="PF00034">
    <property type="entry name" value="Cytochrom_C"/>
    <property type="match status" value="1"/>
</dbReference>
<gene>
    <name evidence="6" type="ORF">F0P94_17330</name>
</gene>
<dbReference type="Gene3D" id="1.10.760.10">
    <property type="entry name" value="Cytochrome c-like domain"/>
    <property type="match status" value="1"/>
</dbReference>
<keyword evidence="7" id="KW-1185">Reference proteome</keyword>
<evidence type="ECO:0000256" key="3">
    <source>
        <dbReference type="ARBA" id="ARBA00023004"/>
    </source>
</evidence>
<evidence type="ECO:0000256" key="1">
    <source>
        <dbReference type="ARBA" id="ARBA00022617"/>
    </source>
</evidence>
<keyword evidence="3 4" id="KW-0408">Iron</keyword>
<dbReference type="AlphaFoldDB" id="A0A5N1IJ50"/>
<dbReference type="GO" id="GO:0046872">
    <property type="term" value="F:metal ion binding"/>
    <property type="evidence" value="ECO:0007669"/>
    <property type="project" value="UniProtKB-KW"/>
</dbReference>
<evidence type="ECO:0000313" key="7">
    <source>
        <dbReference type="Proteomes" id="UP000326570"/>
    </source>
</evidence>
<dbReference type="SUPFAM" id="SSF46626">
    <property type="entry name" value="Cytochrome c"/>
    <property type="match status" value="1"/>
</dbReference>
<evidence type="ECO:0000313" key="6">
    <source>
        <dbReference type="EMBL" id="KAA9325695.1"/>
    </source>
</evidence>
<evidence type="ECO:0000256" key="4">
    <source>
        <dbReference type="PROSITE-ProRule" id="PRU00433"/>
    </source>
</evidence>
<proteinExistence type="predicted"/>
<evidence type="ECO:0000256" key="2">
    <source>
        <dbReference type="ARBA" id="ARBA00022723"/>
    </source>
</evidence>
<dbReference type="Proteomes" id="UP000326570">
    <property type="component" value="Unassembled WGS sequence"/>
</dbReference>
<dbReference type="EMBL" id="VTWT01000011">
    <property type="protein sequence ID" value="KAA9325695.1"/>
    <property type="molecule type" value="Genomic_DNA"/>
</dbReference>
<dbReference type="RefSeq" id="WP_150905399.1">
    <property type="nucleotide sequence ID" value="NZ_VTWT01000011.1"/>
</dbReference>
<accession>A0A5N1IJ50</accession>
<keyword evidence="2 4" id="KW-0479">Metal-binding</keyword>
<organism evidence="6 7">
    <name type="scientific">Adhaeribacter soli</name>
    <dbReference type="NCBI Taxonomy" id="2607655"/>
    <lineage>
        <taxon>Bacteria</taxon>
        <taxon>Pseudomonadati</taxon>
        <taxon>Bacteroidota</taxon>
        <taxon>Cytophagia</taxon>
        <taxon>Cytophagales</taxon>
        <taxon>Hymenobacteraceae</taxon>
        <taxon>Adhaeribacter</taxon>
    </lineage>
</organism>
<sequence length="178" mass="19432">MKKTTPKSAQYLNLAGLPTWFRNALLGAGCLFMVSCGGDSKQETAQTEDQEVQLADDPNAPVEVEDNGLGIGPVKSVDVSKFDPALADKGKSIFEGKCSACHQLSDQKIVGPGLKGVTGRHKPEWIMNMIINPVEMTQKDPQAKKLLAEHLTQMTNQDIHEEDARALLEYLRQNDGAK</sequence>